<sequence>MEWMLMPLRRYADFSGRSRRKEYWMYFLLYYLVFIILFVLLFAGIPWPEFDDAGVVVNEAATPGPLVWIAGGLMMIFAFGTIVPSIAVTVRRFHDQDMTGWLYLLSFIPYIGWLIVFVFMCIDGTRGPNQYGDDPKDPGTAAVFE</sequence>
<dbReference type="Proteomes" id="UP000471435">
    <property type="component" value="Unassembled WGS sequence"/>
</dbReference>
<keyword evidence="1" id="KW-1133">Transmembrane helix</keyword>
<feature type="transmembrane region" description="Helical" evidence="1">
    <location>
        <begin position="100"/>
        <end position="120"/>
    </location>
</feature>
<gene>
    <name evidence="2" type="ORF">GRI43_01635</name>
</gene>
<feature type="transmembrane region" description="Helical" evidence="1">
    <location>
        <begin position="65"/>
        <end position="88"/>
    </location>
</feature>
<proteinExistence type="predicted"/>
<organism evidence="2 3">
    <name type="scientific">Pontixanthobacter luteolus</name>
    <dbReference type="NCBI Taxonomy" id="295089"/>
    <lineage>
        <taxon>Bacteria</taxon>
        <taxon>Pseudomonadati</taxon>
        <taxon>Pseudomonadota</taxon>
        <taxon>Alphaproteobacteria</taxon>
        <taxon>Sphingomonadales</taxon>
        <taxon>Erythrobacteraceae</taxon>
        <taxon>Pontixanthobacter</taxon>
    </lineage>
</organism>
<dbReference type="PANTHER" id="PTHR34980">
    <property type="entry name" value="INNER MEMBRANE PROTEIN-RELATED-RELATED"/>
    <property type="match status" value="1"/>
</dbReference>
<dbReference type="InterPro" id="IPR008523">
    <property type="entry name" value="DUF805"/>
</dbReference>
<keyword evidence="1" id="KW-0472">Membrane</keyword>
<name>A0A6I4UX09_9SPHN</name>
<dbReference type="AlphaFoldDB" id="A0A6I4UX09"/>
<dbReference type="PANTHER" id="PTHR34980:SF2">
    <property type="entry name" value="INNER MEMBRANE PROTEIN YHAH-RELATED"/>
    <property type="match status" value="1"/>
</dbReference>
<keyword evidence="3" id="KW-1185">Reference proteome</keyword>
<evidence type="ECO:0000256" key="1">
    <source>
        <dbReference type="SAM" id="Phobius"/>
    </source>
</evidence>
<dbReference type="RefSeq" id="WP_160729369.1">
    <property type="nucleotide sequence ID" value="NZ_WTYP01000001.1"/>
</dbReference>
<dbReference type="EMBL" id="WTYP01000001">
    <property type="protein sequence ID" value="MXP46093.1"/>
    <property type="molecule type" value="Genomic_DNA"/>
</dbReference>
<dbReference type="GO" id="GO:0005886">
    <property type="term" value="C:plasma membrane"/>
    <property type="evidence" value="ECO:0007669"/>
    <property type="project" value="TreeGrafter"/>
</dbReference>
<reference evidence="2 3" key="1">
    <citation type="submission" date="2019-12" db="EMBL/GenBank/DDBJ databases">
        <title>Genomic-based taxomic classification of the family Erythrobacteraceae.</title>
        <authorList>
            <person name="Xu L."/>
        </authorList>
    </citation>
    <scope>NUCLEOTIDE SEQUENCE [LARGE SCALE GENOMIC DNA]</scope>
    <source>
        <strain evidence="2 3">SW-109</strain>
    </source>
</reference>
<evidence type="ECO:0000313" key="3">
    <source>
        <dbReference type="Proteomes" id="UP000471435"/>
    </source>
</evidence>
<accession>A0A6I4UX09</accession>
<dbReference type="OrthoDB" id="9812349at2"/>
<comment type="caution">
    <text evidence="2">The sequence shown here is derived from an EMBL/GenBank/DDBJ whole genome shotgun (WGS) entry which is preliminary data.</text>
</comment>
<keyword evidence="1" id="KW-0812">Transmembrane</keyword>
<feature type="transmembrane region" description="Helical" evidence="1">
    <location>
        <begin position="23"/>
        <end position="45"/>
    </location>
</feature>
<dbReference type="Pfam" id="PF05656">
    <property type="entry name" value="DUF805"/>
    <property type="match status" value="1"/>
</dbReference>
<protein>
    <submittedName>
        <fullName evidence="2">DUF805 domain-containing protein</fullName>
    </submittedName>
</protein>
<evidence type="ECO:0000313" key="2">
    <source>
        <dbReference type="EMBL" id="MXP46093.1"/>
    </source>
</evidence>